<dbReference type="InterPro" id="IPR051114">
    <property type="entry name" value="Mito_RNA_Proc_CCM1"/>
</dbReference>
<dbReference type="GO" id="GO:0007005">
    <property type="term" value="P:mitochondrion organization"/>
    <property type="evidence" value="ECO:0007669"/>
    <property type="project" value="TreeGrafter"/>
</dbReference>
<evidence type="ECO:0000313" key="4">
    <source>
        <dbReference type="EMBL" id="GMN62759.1"/>
    </source>
</evidence>
<dbReference type="GO" id="GO:0005739">
    <property type="term" value="C:mitochondrion"/>
    <property type="evidence" value="ECO:0007669"/>
    <property type="project" value="TreeGrafter"/>
</dbReference>
<dbReference type="InterPro" id="IPR011990">
    <property type="entry name" value="TPR-like_helical_dom_sf"/>
</dbReference>
<evidence type="ECO:0000256" key="3">
    <source>
        <dbReference type="PROSITE-ProRule" id="PRU00708"/>
    </source>
</evidence>
<proteinExistence type="inferred from homology"/>
<dbReference type="GO" id="GO:0006396">
    <property type="term" value="P:RNA processing"/>
    <property type="evidence" value="ECO:0007669"/>
    <property type="project" value="TreeGrafter"/>
</dbReference>
<evidence type="ECO:0008006" key="6">
    <source>
        <dbReference type="Google" id="ProtNLM"/>
    </source>
</evidence>
<dbReference type="PANTHER" id="PTHR47934:SF6">
    <property type="entry name" value="MITOCHONDRIAL GROUP I INTRON SPLICING FACTOR CCM1-RELATED"/>
    <property type="match status" value="1"/>
</dbReference>
<name>A0AA88E248_FICCA</name>
<dbReference type="InterPro" id="IPR002885">
    <property type="entry name" value="PPR_rpt"/>
</dbReference>
<protein>
    <recommendedName>
        <fullName evidence="6">Pentatricopeptide repeat-containing protein</fullName>
    </recommendedName>
</protein>
<dbReference type="AlphaFoldDB" id="A0AA88E248"/>
<dbReference type="PROSITE" id="PS51375">
    <property type="entry name" value="PPR"/>
    <property type="match status" value="5"/>
</dbReference>
<reference evidence="4" key="1">
    <citation type="submission" date="2023-07" db="EMBL/GenBank/DDBJ databases">
        <title>draft genome sequence of fig (Ficus carica).</title>
        <authorList>
            <person name="Takahashi T."/>
            <person name="Nishimura K."/>
        </authorList>
    </citation>
    <scope>NUCLEOTIDE SEQUENCE</scope>
</reference>
<evidence type="ECO:0000256" key="2">
    <source>
        <dbReference type="ARBA" id="ARBA00022737"/>
    </source>
</evidence>
<keyword evidence="2" id="KW-0677">Repeat</keyword>
<accession>A0AA88E248</accession>
<dbReference type="Gene3D" id="1.25.40.10">
    <property type="entry name" value="Tetratricopeptide repeat domain"/>
    <property type="match status" value="3"/>
</dbReference>
<evidence type="ECO:0000313" key="5">
    <source>
        <dbReference type="Proteomes" id="UP001187192"/>
    </source>
</evidence>
<dbReference type="Proteomes" id="UP001187192">
    <property type="component" value="Unassembled WGS sequence"/>
</dbReference>
<dbReference type="PANTHER" id="PTHR47934">
    <property type="entry name" value="PENTATRICOPEPTIDE REPEAT-CONTAINING PROTEIN PET309, MITOCHONDRIAL"/>
    <property type="match status" value="1"/>
</dbReference>
<feature type="repeat" description="PPR" evidence="3">
    <location>
        <begin position="308"/>
        <end position="338"/>
    </location>
</feature>
<organism evidence="4 5">
    <name type="scientific">Ficus carica</name>
    <name type="common">Common fig</name>
    <dbReference type="NCBI Taxonomy" id="3494"/>
    <lineage>
        <taxon>Eukaryota</taxon>
        <taxon>Viridiplantae</taxon>
        <taxon>Streptophyta</taxon>
        <taxon>Embryophyta</taxon>
        <taxon>Tracheophyta</taxon>
        <taxon>Spermatophyta</taxon>
        <taxon>Magnoliopsida</taxon>
        <taxon>eudicotyledons</taxon>
        <taxon>Gunneridae</taxon>
        <taxon>Pentapetalae</taxon>
        <taxon>rosids</taxon>
        <taxon>fabids</taxon>
        <taxon>Rosales</taxon>
        <taxon>Moraceae</taxon>
        <taxon>Ficeae</taxon>
        <taxon>Ficus</taxon>
    </lineage>
</organism>
<comment type="caution">
    <text evidence="4">The sequence shown here is derived from an EMBL/GenBank/DDBJ whole genome shotgun (WGS) entry which is preliminary data.</text>
</comment>
<feature type="repeat" description="PPR" evidence="3">
    <location>
        <begin position="379"/>
        <end position="413"/>
    </location>
</feature>
<feature type="repeat" description="PPR" evidence="3">
    <location>
        <begin position="344"/>
        <end position="378"/>
    </location>
</feature>
<evidence type="ECO:0000256" key="1">
    <source>
        <dbReference type="ARBA" id="ARBA00007626"/>
    </source>
</evidence>
<dbReference type="GO" id="GO:0003729">
    <property type="term" value="F:mRNA binding"/>
    <property type="evidence" value="ECO:0007669"/>
    <property type="project" value="TreeGrafter"/>
</dbReference>
<dbReference type="EMBL" id="BTGU01000134">
    <property type="protein sequence ID" value="GMN62759.1"/>
    <property type="molecule type" value="Genomic_DNA"/>
</dbReference>
<gene>
    <name evidence="4" type="ORF">TIFTF001_031832</name>
</gene>
<dbReference type="Pfam" id="PF01535">
    <property type="entry name" value="PPR"/>
    <property type="match status" value="3"/>
</dbReference>
<comment type="similarity">
    <text evidence="1">Belongs to the PPR family. P subfamily.</text>
</comment>
<dbReference type="Pfam" id="PF13812">
    <property type="entry name" value="PPR_3"/>
    <property type="match status" value="1"/>
</dbReference>
<feature type="repeat" description="PPR" evidence="3">
    <location>
        <begin position="484"/>
        <end position="518"/>
    </location>
</feature>
<sequence>MAFPGISWRFLATQSASIRRSRCLLPFMHSPILSSPFSSLDEQSDTSNNEYQIRNQCDVDERSVLNELSDLLPVLRSTSVTNLNKQQILENRIEIIRAVDGFLLPEEKLRGVFLQKLRGKTAIEQALTDVGVDLNVEVIGKVVNRGNLDGEKMVLFFNWALKQPGIPKDIDSYHLILKALGRRKFLICMAEVLNRCRIEGVNPNLETLEIVMDSLIRARQVSKAIRMFRNLDELGLNCDTESLNVLLQCLCRRSHVGAANSLLHSMKGKIPFSGSTYNIVMNGWSRFGKVCEMERILEEMVGDGIDPDGSTFVHLLEGFGRAGRIDDAVKIFENMKEKNGWVPDCGAYNAMISNFIAVRDFDECMKYYDSMLSDPCEPSSDTYTKLIGAFLKVRRVADALELFDEMLDRGVVPSTGMVTSFIEPLCSYGPPHAAMMVYKKAKRVGCRISLSAYKLLLMRLSRFGKCGMLLNMWNEMQECGFSSDVEVYEYVINGLCNNGQLENAVLVMEECLRKGDIGVLKGGIFEVLAMQIEIILYHGLPYRGMIFYLEVTDFASGCMMNFHRLAASSCKAQIQFLILCGVLHGWNLIRKLTSRGANVLAQTLLWTGSFRFSKNHRSKTLHVLCLSDGGDSSGF</sequence>
<keyword evidence="5" id="KW-1185">Reference proteome</keyword>
<dbReference type="NCBIfam" id="TIGR00756">
    <property type="entry name" value="PPR"/>
    <property type="match status" value="4"/>
</dbReference>
<feature type="repeat" description="PPR" evidence="3">
    <location>
        <begin position="273"/>
        <end position="307"/>
    </location>
</feature>